<comment type="caution">
    <text evidence="1">The sequence shown here is derived from an EMBL/GenBank/DDBJ whole genome shotgun (WGS) entry which is preliminary data.</text>
</comment>
<dbReference type="EMBL" id="CAJVPT010022510">
    <property type="protein sequence ID" value="CAG8660410.1"/>
    <property type="molecule type" value="Genomic_DNA"/>
</dbReference>
<reference evidence="1" key="1">
    <citation type="submission" date="2021-06" db="EMBL/GenBank/DDBJ databases">
        <authorList>
            <person name="Kallberg Y."/>
            <person name="Tangrot J."/>
            <person name="Rosling A."/>
        </authorList>
    </citation>
    <scope>NUCLEOTIDE SEQUENCE</scope>
    <source>
        <strain evidence="1">CL356</strain>
    </source>
</reference>
<evidence type="ECO:0000313" key="1">
    <source>
        <dbReference type="EMBL" id="CAG8660410.1"/>
    </source>
</evidence>
<accession>A0ACA9NIZ1</accession>
<dbReference type="Proteomes" id="UP000789525">
    <property type="component" value="Unassembled WGS sequence"/>
</dbReference>
<name>A0ACA9NIZ1_9GLOM</name>
<gene>
    <name evidence="1" type="ORF">ACOLOM_LOCUS8570</name>
</gene>
<keyword evidence="2" id="KW-1185">Reference proteome</keyword>
<proteinExistence type="predicted"/>
<evidence type="ECO:0000313" key="2">
    <source>
        <dbReference type="Proteomes" id="UP000789525"/>
    </source>
</evidence>
<feature type="non-terminal residue" evidence="1">
    <location>
        <position position="1"/>
    </location>
</feature>
<sequence length="70" mass="7728">AQRGAAGDMTNPVNTTICRVHPLARRHGWYPSTTSNAYTSSYAEPQLSDAPLRVGSPDVPNFRGIRRRCK</sequence>
<protein>
    <submittedName>
        <fullName evidence="1">1476_t:CDS:1</fullName>
    </submittedName>
</protein>
<organism evidence="1 2">
    <name type="scientific">Acaulospora colombiana</name>
    <dbReference type="NCBI Taxonomy" id="27376"/>
    <lineage>
        <taxon>Eukaryota</taxon>
        <taxon>Fungi</taxon>
        <taxon>Fungi incertae sedis</taxon>
        <taxon>Mucoromycota</taxon>
        <taxon>Glomeromycotina</taxon>
        <taxon>Glomeromycetes</taxon>
        <taxon>Diversisporales</taxon>
        <taxon>Acaulosporaceae</taxon>
        <taxon>Acaulospora</taxon>
    </lineage>
</organism>